<reference evidence="2" key="2">
    <citation type="submission" date="2025-09" db="UniProtKB">
        <authorList>
            <consortium name="Ensembl"/>
        </authorList>
    </citation>
    <scope>IDENTIFICATION</scope>
</reference>
<dbReference type="Ensembl" id="ENSLCNT00005024658.1">
    <property type="protein sequence ID" value="ENSLCNP00005022032.1"/>
    <property type="gene ID" value="ENSLCNG00005014325.1"/>
</dbReference>
<name>A0A667H4B1_LYNCA</name>
<dbReference type="Proteomes" id="UP000472241">
    <property type="component" value="Unplaced"/>
</dbReference>
<evidence type="ECO:0000256" key="1">
    <source>
        <dbReference type="SAM" id="MobiDB-lite"/>
    </source>
</evidence>
<dbReference type="AlphaFoldDB" id="A0A667H4B1"/>
<evidence type="ECO:0000313" key="2">
    <source>
        <dbReference type="Ensembl" id="ENSLCNP00005022032.1"/>
    </source>
</evidence>
<keyword evidence="3" id="KW-1185">Reference proteome</keyword>
<feature type="region of interest" description="Disordered" evidence="1">
    <location>
        <begin position="87"/>
        <end position="136"/>
    </location>
</feature>
<accession>A0A667H4B1</accession>
<organism evidence="2 3">
    <name type="scientific">Lynx canadensis</name>
    <name type="common">Canada lynx</name>
    <name type="synonym">Felis canadensis</name>
    <dbReference type="NCBI Taxonomy" id="61383"/>
    <lineage>
        <taxon>Eukaryota</taxon>
        <taxon>Metazoa</taxon>
        <taxon>Chordata</taxon>
        <taxon>Craniata</taxon>
        <taxon>Vertebrata</taxon>
        <taxon>Euteleostomi</taxon>
        <taxon>Mammalia</taxon>
        <taxon>Eutheria</taxon>
        <taxon>Laurasiatheria</taxon>
        <taxon>Carnivora</taxon>
        <taxon>Feliformia</taxon>
        <taxon>Felidae</taxon>
        <taxon>Felinae</taxon>
        <taxon>Lynx</taxon>
    </lineage>
</organism>
<feature type="compositionally biased region" description="Polar residues" evidence="1">
    <location>
        <begin position="167"/>
        <end position="176"/>
    </location>
</feature>
<feature type="compositionally biased region" description="Pro residues" evidence="1">
    <location>
        <begin position="100"/>
        <end position="125"/>
    </location>
</feature>
<feature type="region of interest" description="Disordered" evidence="1">
    <location>
        <begin position="162"/>
        <end position="216"/>
    </location>
</feature>
<evidence type="ECO:0000313" key="3">
    <source>
        <dbReference type="Proteomes" id="UP000472241"/>
    </source>
</evidence>
<protein>
    <submittedName>
        <fullName evidence="2">NPR3 like, GATOR1 complex subunit</fullName>
    </submittedName>
</protein>
<gene>
    <name evidence="2" type="primary">NPRL3</name>
</gene>
<reference evidence="2" key="1">
    <citation type="submission" date="2025-08" db="UniProtKB">
        <authorList>
            <consortium name="Ensembl"/>
        </authorList>
    </citation>
    <scope>IDENTIFICATION</scope>
</reference>
<proteinExistence type="predicted"/>
<sequence>RLLLSCSLALTPRPLRASEDAPGGSWVWKLPAPRISATSGASSSSPLSPVLGASSSSTLIWSQPVLLGAPTSPLPWALWPLPHPGLHPGPGPSSSEPAPRLRPGPSGPSPTPAPIPVPACPPRSPHPVSAHRRMGDNTSPISVILVSSGSRGNKLLFRYPFQRSQEHPASQTSQRGPVSDKLPAQPFPTHRHRAAARGAPLPVSHKRGQADPGAAG</sequence>